<dbReference type="Proteomes" id="UP000017840">
    <property type="component" value="Unassembled WGS sequence"/>
</dbReference>
<name>V4GUX6_9EURY</name>
<dbReference type="OrthoDB" id="185717at2157"/>
<protein>
    <recommendedName>
        <fullName evidence="4">Small CPxCG-related zinc finger protein</fullName>
    </recommendedName>
</protein>
<feature type="region of interest" description="Disordered" evidence="1">
    <location>
        <begin position="1"/>
        <end position="26"/>
    </location>
</feature>
<dbReference type="NCBIfam" id="NF041914">
    <property type="entry name" value="HVO_2523"/>
    <property type="match status" value="1"/>
</dbReference>
<keyword evidence="3" id="KW-1185">Reference proteome</keyword>
<reference evidence="2 3" key="1">
    <citation type="journal article" date="2013" name="Genome Announc.">
        <title>Draft Genome Sequence of 'Candidatus Halobonum tyrrellensis' Strain G22, Isolated from the Hypersaline Waters of Lake Tyrrell, Australia.</title>
        <authorList>
            <person name="Ugalde J.A."/>
            <person name="Narasingarao P."/>
            <person name="Kuo S."/>
            <person name="Podell S."/>
            <person name="Allen E.E."/>
        </authorList>
    </citation>
    <scope>NUCLEOTIDE SEQUENCE [LARGE SCALE GENOMIC DNA]</scope>
    <source>
        <strain evidence="2 3">G22</strain>
    </source>
</reference>
<dbReference type="InterPro" id="IPR049701">
    <property type="entry name" value="HVO_2523-like"/>
</dbReference>
<evidence type="ECO:0000256" key="1">
    <source>
        <dbReference type="SAM" id="MobiDB-lite"/>
    </source>
</evidence>
<dbReference type="eggNOG" id="arCOG07584">
    <property type="taxonomic scope" value="Archaea"/>
</dbReference>
<dbReference type="AlphaFoldDB" id="V4GUX6"/>
<dbReference type="RefSeq" id="WP_023393911.1">
    <property type="nucleotide sequence ID" value="NZ_ASGZ01000021.1"/>
</dbReference>
<evidence type="ECO:0000313" key="2">
    <source>
        <dbReference type="EMBL" id="ESP88936.1"/>
    </source>
</evidence>
<dbReference type="STRING" id="1324957.K933_06618"/>
<comment type="caution">
    <text evidence="2">The sequence shown here is derived from an EMBL/GenBank/DDBJ whole genome shotgun (WGS) entry which is preliminary data.</text>
</comment>
<proteinExistence type="predicted"/>
<evidence type="ECO:0000313" key="3">
    <source>
        <dbReference type="Proteomes" id="UP000017840"/>
    </source>
</evidence>
<evidence type="ECO:0008006" key="4">
    <source>
        <dbReference type="Google" id="ProtNLM"/>
    </source>
</evidence>
<gene>
    <name evidence="2" type="ORF">K933_06618</name>
</gene>
<organism evidence="2 3">
    <name type="scientific">Candidatus Halobonum tyrrellensis G22</name>
    <dbReference type="NCBI Taxonomy" id="1324957"/>
    <lineage>
        <taxon>Archaea</taxon>
        <taxon>Methanobacteriati</taxon>
        <taxon>Methanobacteriota</taxon>
        <taxon>Stenosarchaea group</taxon>
        <taxon>Halobacteria</taxon>
        <taxon>Halobacteriales</taxon>
        <taxon>Haloferacaceae</taxon>
        <taxon>Candidatus Halobonum</taxon>
    </lineage>
</organism>
<accession>V4GUX6</accession>
<sequence>MADADGEGDAGRDADAGTGSGGDPGVETVAGRPCPYCGASMRHVHCEYVCPAHGVVMDCSDTFFHR</sequence>
<dbReference type="EMBL" id="ASGZ01000021">
    <property type="protein sequence ID" value="ESP88936.1"/>
    <property type="molecule type" value="Genomic_DNA"/>
</dbReference>